<reference evidence="2 3" key="1">
    <citation type="journal article" date="2021" name="Elife">
        <title>Chloroplast acquisition without the gene transfer in kleptoplastic sea slugs, Plakobranchus ocellatus.</title>
        <authorList>
            <person name="Maeda T."/>
            <person name="Takahashi S."/>
            <person name="Yoshida T."/>
            <person name="Shimamura S."/>
            <person name="Takaki Y."/>
            <person name="Nagai Y."/>
            <person name="Toyoda A."/>
            <person name="Suzuki Y."/>
            <person name="Arimoto A."/>
            <person name="Ishii H."/>
            <person name="Satoh N."/>
            <person name="Nishiyama T."/>
            <person name="Hasebe M."/>
            <person name="Maruyama T."/>
            <person name="Minagawa J."/>
            <person name="Obokata J."/>
            <person name="Shigenobu S."/>
        </authorList>
    </citation>
    <scope>NUCLEOTIDE SEQUENCE [LARGE SCALE GENOMIC DNA]</scope>
</reference>
<dbReference type="Proteomes" id="UP000762676">
    <property type="component" value="Unassembled WGS sequence"/>
</dbReference>
<dbReference type="AlphaFoldDB" id="A0AAV4G2V4"/>
<evidence type="ECO:0000313" key="3">
    <source>
        <dbReference type="Proteomes" id="UP000762676"/>
    </source>
</evidence>
<proteinExistence type="predicted"/>
<evidence type="ECO:0000313" key="2">
    <source>
        <dbReference type="EMBL" id="GFR80048.1"/>
    </source>
</evidence>
<feature type="compositionally biased region" description="Polar residues" evidence="1">
    <location>
        <begin position="68"/>
        <end position="77"/>
    </location>
</feature>
<sequence length="84" mass="9150">MADHLMKVILSQRISDAREMPECNQSETRETTSASSPANAGSSLVQSLYLDNPAGKDRGKDDEKPRSPNRSLQNAAEKSSKKST</sequence>
<feature type="compositionally biased region" description="Basic and acidic residues" evidence="1">
    <location>
        <begin position="54"/>
        <end position="66"/>
    </location>
</feature>
<dbReference type="EMBL" id="BMAT01004771">
    <property type="protein sequence ID" value="GFR80048.1"/>
    <property type="molecule type" value="Genomic_DNA"/>
</dbReference>
<name>A0AAV4G2V4_9GAST</name>
<feature type="compositionally biased region" description="Polar residues" evidence="1">
    <location>
        <begin position="23"/>
        <end position="46"/>
    </location>
</feature>
<feature type="region of interest" description="Disordered" evidence="1">
    <location>
        <begin position="11"/>
        <end position="84"/>
    </location>
</feature>
<comment type="caution">
    <text evidence="2">The sequence shown here is derived from an EMBL/GenBank/DDBJ whole genome shotgun (WGS) entry which is preliminary data.</text>
</comment>
<organism evidence="2 3">
    <name type="scientific">Elysia marginata</name>
    <dbReference type="NCBI Taxonomy" id="1093978"/>
    <lineage>
        <taxon>Eukaryota</taxon>
        <taxon>Metazoa</taxon>
        <taxon>Spiralia</taxon>
        <taxon>Lophotrochozoa</taxon>
        <taxon>Mollusca</taxon>
        <taxon>Gastropoda</taxon>
        <taxon>Heterobranchia</taxon>
        <taxon>Euthyneura</taxon>
        <taxon>Panpulmonata</taxon>
        <taxon>Sacoglossa</taxon>
        <taxon>Placobranchoidea</taxon>
        <taxon>Plakobranchidae</taxon>
        <taxon>Elysia</taxon>
    </lineage>
</organism>
<accession>A0AAV4G2V4</accession>
<gene>
    <name evidence="2" type="ORF">ElyMa_002304100</name>
</gene>
<evidence type="ECO:0000256" key="1">
    <source>
        <dbReference type="SAM" id="MobiDB-lite"/>
    </source>
</evidence>
<keyword evidence="3" id="KW-1185">Reference proteome</keyword>
<protein>
    <submittedName>
        <fullName evidence="2">Uncharacterized protein</fullName>
    </submittedName>
</protein>